<keyword evidence="1" id="KW-0812">Transmembrane</keyword>
<organism evidence="2 3">
    <name type="scientific">Mucilaginibacter pedocola</name>
    <dbReference type="NCBI Taxonomy" id="1792845"/>
    <lineage>
        <taxon>Bacteria</taxon>
        <taxon>Pseudomonadati</taxon>
        <taxon>Bacteroidota</taxon>
        <taxon>Sphingobacteriia</taxon>
        <taxon>Sphingobacteriales</taxon>
        <taxon>Sphingobacteriaceae</taxon>
        <taxon>Mucilaginibacter</taxon>
    </lineage>
</organism>
<keyword evidence="1" id="KW-1133">Transmembrane helix</keyword>
<proteinExistence type="predicted"/>
<dbReference type="Proteomes" id="UP000189739">
    <property type="component" value="Unassembled WGS sequence"/>
</dbReference>
<keyword evidence="3" id="KW-1185">Reference proteome</keyword>
<gene>
    <name evidence="2" type="ORF">BC343_09310</name>
</gene>
<dbReference type="AlphaFoldDB" id="A0A1S9PCY0"/>
<dbReference type="EMBL" id="MBTF01000023">
    <property type="protein sequence ID" value="OOQ58833.1"/>
    <property type="molecule type" value="Genomic_DNA"/>
</dbReference>
<reference evidence="2 3" key="1">
    <citation type="submission" date="2016-07" db="EMBL/GenBank/DDBJ databases">
        <title>Genomic analysis of zinc-resistant bacterium Mucilaginibacter pedocola TBZ30.</title>
        <authorList>
            <person name="Huang J."/>
            <person name="Tang J."/>
        </authorList>
    </citation>
    <scope>NUCLEOTIDE SEQUENCE [LARGE SCALE GENOMIC DNA]</scope>
    <source>
        <strain evidence="2 3">TBZ30</strain>
    </source>
</reference>
<protein>
    <submittedName>
        <fullName evidence="2">Uncharacterized protein</fullName>
    </submittedName>
</protein>
<evidence type="ECO:0000256" key="1">
    <source>
        <dbReference type="SAM" id="Phobius"/>
    </source>
</evidence>
<dbReference type="STRING" id="1792845.BC343_09310"/>
<feature type="transmembrane region" description="Helical" evidence="1">
    <location>
        <begin position="49"/>
        <end position="68"/>
    </location>
</feature>
<name>A0A1S9PCY0_9SPHI</name>
<keyword evidence="1" id="KW-0472">Membrane</keyword>
<accession>A0A1S9PCY0</accession>
<comment type="caution">
    <text evidence="2">The sequence shown here is derived from an EMBL/GenBank/DDBJ whole genome shotgun (WGS) entry which is preliminary data.</text>
</comment>
<sequence length="71" mass="8216">MIAYGCLLITAIVLFVLKEWQYGFAMLGISLVAMPGNHNKFTERPLWQRTWFVLHFVVLLGAMLYQILSKL</sequence>
<evidence type="ECO:0000313" key="2">
    <source>
        <dbReference type="EMBL" id="OOQ58833.1"/>
    </source>
</evidence>
<evidence type="ECO:0000313" key="3">
    <source>
        <dbReference type="Proteomes" id="UP000189739"/>
    </source>
</evidence>